<feature type="domain" description="Thiamine phosphate synthase/TenI" evidence="15">
    <location>
        <begin position="313"/>
        <end position="482"/>
    </location>
</feature>
<evidence type="ECO:0000256" key="5">
    <source>
        <dbReference type="ARBA" id="ARBA00022777"/>
    </source>
</evidence>
<comment type="catalytic activity">
    <reaction evidence="12 13">
        <text>2-[(2R,5Z)-2-carboxy-4-methylthiazol-5(2H)-ylidene]ethyl phosphate + 4-amino-2-methyl-5-(diphosphooxymethyl)pyrimidine + 2 H(+) = thiamine phosphate + CO2 + diphosphate</text>
        <dbReference type="Rhea" id="RHEA:47844"/>
        <dbReference type="ChEBI" id="CHEBI:15378"/>
        <dbReference type="ChEBI" id="CHEBI:16526"/>
        <dbReference type="ChEBI" id="CHEBI:33019"/>
        <dbReference type="ChEBI" id="CHEBI:37575"/>
        <dbReference type="ChEBI" id="CHEBI:57841"/>
        <dbReference type="ChEBI" id="CHEBI:62899"/>
        <dbReference type="EC" id="2.5.1.3"/>
    </reaction>
</comment>
<dbReference type="InterPro" id="IPR022998">
    <property type="entry name" value="ThiamineP_synth_TenI"/>
</dbReference>
<dbReference type="GO" id="GO:0004789">
    <property type="term" value="F:thiamine-phosphate diphosphorylase activity"/>
    <property type="evidence" value="ECO:0007669"/>
    <property type="project" value="UniProtKB-UniRule"/>
</dbReference>
<dbReference type="InterPro" id="IPR004399">
    <property type="entry name" value="HMP/HMP-P_kinase_dom"/>
</dbReference>
<keyword evidence="9" id="KW-0511">Multifunctional enzyme</keyword>
<dbReference type="GO" id="GO:0005829">
    <property type="term" value="C:cytosol"/>
    <property type="evidence" value="ECO:0007669"/>
    <property type="project" value="TreeGrafter"/>
</dbReference>
<feature type="compositionally biased region" description="Basic and acidic residues" evidence="14">
    <location>
        <begin position="566"/>
        <end position="580"/>
    </location>
</feature>
<evidence type="ECO:0000313" key="18">
    <source>
        <dbReference type="Proteomes" id="UP001161422"/>
    </source>
</evidence>
<dbReference type="GO" id="GO:0000287">
    <property type="term" value="F:magnesium ion binding"/>
    <property type="evidence" value="ECO:0007669"/>
    <property type="project" value="UniProtKB-UniRule"/>
</dbReference>
<dbReference type="EC" id="2.5.1.3" evidence="13"/>
<dbReference type="GO" id="GO:0009229">
    <property type="term" value="P:thiamine diphosphate biosynthetic process"/>
    <property type="evidence" value="ECO:0007669"/>
    <property type="project" value="UniProtKB-UniRule"/>
</dbReference>
<gene>
    <name evidence="13" type="primary">thiE</name>
    <name evidence="17" type="ORF">GCM10007895_10020</name>
</gene>
<evidence type="ECO:0000256" key="12">
    <source>
        <dbReference type="ARBA" id="ARBA00047883"/>
    </source>
</evidence>
<dbReference type="RefSeq" id="WP_095505685.1">
    <property type="nucleotide sequence ID" value="NZ_BSNC01000003.1"/>
</dbReference>
<reference evidence="17" key="2">
    <citation type="submission" date="2023-01" db="EMBL/GenBank/DDBJ databases">
        <title>Draft genome sequence of Paraferrimonas sedimenticola strain NBRC 101628.</title>
        <authorList>
            <person name="Sun Q."/>
            <person name="Mori K."/>
        </authorList>
    </citation>
    <scope>NUCLEOTIDE SEQUENCE</scope>
    <source>
        <strain evidence="17">NBRC 101628</strain>
    </source>
</reference>
<keyword evidence="5 17" id="KW-0418">Kinase</keyword>
<evidence type="ECO:0000256" key="9">
    <source>
        <dbReference type="ARBA" id="ARBA00023268"/>
    </source>
</evidence>
<dbReference type="InterPro" id="IPR036206">
    <property type="entry name" value="ThiamineP_synth_sf"/>
</dbReference>
<dbReference type="CDD" id="cd00564">
    <property type="entry name" value="TMP_TenI"/>
    <property type="match status" value="1"/>
</dbReference>
<evidence type="ECO:0000256" key="14">
    <source>
        <dbReference type="SAM" id="MobiDB-lite"/>
    </source>
</evidence>
<keyword evidence="7 13" id="KW-0460">Magnesium</keyword>
<organism evidence="17 18">
    <name type="scientific">Paraferrimonas sedimenticola</name>
    <dbReference type="NCBI Taxonomy" id="375674"/>
    <lineage>
        <taxon>Bacteria</taxon>
        <taxon>Pseudomonadati</taxon>
        <taxon>Pseudomonadota</taxon>
        <taxon>Gammaproteobacteria</taxon>
        <taxon>Alteromonadales</taxon>
        <taxon>Ferrimonadaceae</taxon>
        <taxon>Paraferrimonas</taxon>
    </lineage>
</organism>
<feature type="region of interest" description="Disordered" evidence="14">
    <location>
        <begin position="501"/>
        <end position="580"/>
    </location>
</feature>
<evidence type="ECO:0000256" key="8">
    <source>
        <dbReference type="ARBA" id="ARBA00022977"/>
    </source>
</evidence>
<dbReference type="AlphaFoldDB" id="A0AA37VUJ2"/>
<protein>
    <recommendedName>
        <fullName evidence="13">Thiamine-phosphate synthase</fullName>
        <shortName evidence="13">TP synthase</shortName>
        <shortName evidence="13">TPS</shortName>
        <ecNumber evidence="13">2.5.1.3</ecNumber>
    </recommendedName>
    <alternativeName>
        <fullName evidence="13">Thiamine-phosphate pyrophosphorylase</fullName>
        <shortName evidence="13">TMP pyrophosphorylase</shortName>
        <shortName evidence="13">TMP-PPase</shortName>
    </alternativeName>
</protein>
<dbReference type="FunFam" id="3.20.20.70:FF:000064">
    <property type="entry name" value="Thiamine-phosphate synthase"/>
    <property type="match status" value="1"/>
</dbReference>
<comment type="catalytic activity">
    <reaction evidence="11 13">
        <text>2-(2-carboxy-4-methylthiazol-5-yl)ethyl phosphate + 4-amino-2-methyl-5-(diphosphooxymethyl)pyrimidine + 2 H(+) = thiamine phosphate + CO2 + diphosphate</text>
        <dbReference type="Rhea" id="RHEA:47848"/>
        <dbReference type="ChEBI" id="CHEBI:15378"/>
        <dbReference type="ChEBI" id="CHEBI:16526"/>
        <dbReference type="ChEBI" id="CHEBI:33019"/>
        <dbReference type="ChEBI" id="CHEBI:37575"/>
        <dbReference type="ChEBI" id="CHEBI:57841"/>
        <dbReference type="ChEBI" id="CHEBI:62890"/>
        <dbReference type="EC" id="2.5.1.3"/>
    </reaction>
</comment>
<dbReference type="GO" id="GO:0005524">
    <property type="term" value="F:ATP binding"/>
    <property type="evidence" value="ECO:0007669"/>
    <property type="project" value="UniProtKB-KW"/>
</dbReference>
<dbReference type="InterPro" id="IPR013785">
    <property type="entry name" value="Aldolase_TIM"/>
</dbReference>
<sequence>MSLKPLVWSIAGSDNRAGAGLQADLLTGHDFEVSVSTVVSAVTAQNSSGVSAVDAVSLDTLSAQLESLAIEQTPKAIKIGMLANAEQLRFVADYLASLKQRCDVFVVWDPVMRASSGDSLAGESLAASAKALLHVVDLVTPNAGELSLLSGMSVNDGASLKAACQAMLAQGCTAVLAKGGHWNLDGEALDYYLDAQQELLISSPRLDTAHSHGTGCTLASAIAATRAKDYPIEDALILAKAYVNQGLRLAEAQGEGTGSVAHAGWPTNRADFPRIESAHSKIGQWFGIDNNWPALAPFASCDTLNLGIYPVVDSLEWIERLLELGVKTLQLRIKDKRDAEVEADIKAAIELGHKHQARLFINDYWRLAIQHGAYGVHLGQEDLLETDLNAIADAGLRLGVSTHGYFELLRAVQIRPSYIALGHIFPTTTKDMPSLPQGLARLQRYADLVREYPLVAIGGIDLARAPSVAQTGVGSIAVVRAVTEADDPALALEQLESALCHSHENGNPSTGNGLDSRFRGNDGIARGNEPVCHSPDLACHSHENGNPPTGSGLDSRFRGNDGVARGNDKSQREEALCPKD</sequence>
<dbReference type="InterPro" id="IPR034291">
    <property type="entry name" value="TMP_synthase"/>
</dbReference>
<keyword evidence="18" id="KW-1185">Reference proteome</keyword>
<evidence type="ECO:0000259" key="16">
    <source>
        <dbReference type="Pfam" id="PF08543"/>
    </source>
</evidence>
<dbReference type="Pfam" id="PF02581">
    <property type="entry name" value="TMP-TENI"/>
    <property type="match status" value="1"/>
</dbReference>
<evidence type="ECO:0000259" key="15">
    <source>
        <dbReference type="Pfam" id="PF02581"/>
    </source>
</evidence>
<feature type="binding site" evidence="13">
    <location>
        <position position="459"/>
    </location>
    <ligand>
        <name>2-[(2R,5Z)-2-carboxy-4-methylthiazol-5(2H)-ylidene]ethyl phosphate</name>
        <dbReference type="ChEBI" id="CHEBI:62899"/>
    </ligand>
</feature>
<dbReference type="SUPFAM" id="SSF51391">
    <property type="entry name" value="Thiamin phosphate synthase"/>
    <property type="match status" value="1"/>
</dbReference>
<dbReference type="PANTHER" id="PTHR20858">
    <property type="entry name" value="PHOSPHOMETHYLPYRIMIDINE KINASE"/>
    <property type="match status" value="1"/>
</dbReference>
<dbReference type="EMBL" id="BSNC01000003">
    <property type="protein sequence ID" value="GLP95696.1"/>
    <property type="molecule type" value="Genomic_DNA"/>
</dbReference>
<comment type="similarity">
    <text evidence="13">Belongs to the thiamine-phosphate synthase family.</text>
</comment>
<comment type="catalytic activity">
    <reaction evidence="10 13">
        <text>4-methyl-5-(2-phosphooxyethyl)-thiazole + 4-amino-2-methyl-5-(diphosphooxymethyl)pyrimidine + H(+) = thiamine phosphate + diphosphate</text>
        <dbReference type="Rhea" id="RHEA:22328"/>
        <dbReference type="ChEBI" id="CHEBI:15378"/>
        <dbReference type="ChEBI" id="CHEBI:33019"/>
        <dbReference type="ChEBI" id="CHEBI:37575"/>
        <dbReference type="ChEBI" id="CHEBI:57841"/>
        <dbReference type="ChEBI" id="CHEBI:58296"/>
        <dbReference type="EC" id="2.5.1.3"/>
    </reaction>
</comment>
<evidence type="ECO:0000256" key="10">
    <source>
        <dbReference type="ARBA" id="ARBA00047334"/>
    </source>
</evidence>
<comment type="function">
    <text evidence="13">Condenses 4-methyl-5-(beta-hydroxyethyl)thiazole monophosphate (THZ-P) and 2-methyl-4-amino-5-hydroxymethyl pyrimidine pyrophosphate (HMP-PP) to form thiamine monophosphate (TMP).</text>
</comment>
<keyword evidence="8 13" id="KW-0784">Thiamine biosynthesis</keyword>
<feature type="domain" description="Pyridoxamine kinase/Phosphomethylpyrimidine kinase" evidence="16">
    <location>
        <begin position="14"/>
        <end position="260"/>
    </location>
</feature>
<comment type="caution">
    <text evidence="13">Lacks conserved residue(s) required for the propagation of feature annotation.</text>
</comment>
<feature type="binding site" evidence="13">
    <location>
        <position position="401"/>
    </location>
    <ligand>
        <name>4-amino-2-methyl-5-(diphosphooxymethyl)pyrimidine</name>
        <dbReference type="ChEBI" id="CHEBI:57841"/>
    </ligand>
</feature>
<dbReference type="Gene3D" id="3.40.1190.20">
    <property type="match status" value="1"/>
</dbReference>
<dbReference type="GO" id="GO:0008902">
    <property type="term" value="F:hydroxymethylpyrimidine kinase activity"/>
    <property type="evidence" value="ECO:0007669"/>
    <property type="project" value="TreeGrafter"/>
</dbReference>
<dbReference type="GO" id="GO:0009228">
    <property type="term" value="P:thiamine biosynthetic process"/>
    <property type="evidence" value="ECO:0007669"/>
    <property type="project" value="UniProtKB-KW"/>
</dbReference>
<reference evidence="17" key="1">
    <citation type="journal article" date="2014" name="Int. J. Syst. Evol. Microbiol.">
        <title>Complete genome sequence of Corynebacterium casei LMG S-19264T (=DSM 44701T), isolated from a smear-ripened cheese.</title>
        <authorList>
            <consortium name="US DOE Joint Genome Institute (JGI-PGF)"/>
            <person name="Walter F."/>
            <person name="Albersmeier A."/>
            <person name="Kalinowski J."/>
            <person name="Ruckert C."/>
        </authorList>
    </citation>
    <scope>NUCLEOTIDE SEQUENCE</scope>
    <source>
        <strain evidence="17">NBRC 101628</strain>
    </source>
</reference>
<keyword evidence="3 13" id="KW-0479">Metal-binding</keyword>
<dbReference type="Gene3D" id="3.20.20.70">
    <property type="entry name" value="Aldolase class I"/>
    <property type="match status" value="1"/>
</dbReference>
<evidence type="ECO:0000256" key="1">
    <source>
        <dbReference type="ARBA" id="ARBA00005165"/>
    </source>
</evidence>
<evidence type="ECO:0000256" key="11">
    <source>
        <dbReference type="ARBA" id="ARBA00047851"/>
    </source>
</evidence>
<feature type="binding site" evidence="13">
    <location>
        <position position="430"/>
    </location>
    <ligand>
        <name>4-amino-2-methyl-5-(diphosphooxymethyl)pyrimidine</name>
        <dbReference type="ChEBI" id="CHEBI:57841"/>
    </ligand>
</feature>
<evidence type="ECO:0000256" key="13">
    <source>
        <dbReference type="HAMAP-Rule" id="MF_00097"/>
    </source>
</evidence>
<comment type="caution">
    <text evidence="17">The sequence shown here is derived from an EMBL/GenBank/DDBJ whole genome shotgun (WGS) entry which is preliminary data.</text>
</comment>
<dbReference type="HAMAP" id="MF_00097">
    <property type="entry name" value="TMP_synthase"/>
    <property type="match status" value="1"/>
</dbReference>
<dbReference type="NCBIfam" id="NF002904">
    <property type="entry name" value="PRK03512.1"/>
    <property type="match status" value="1"/>
</dbReference>
<dbReference type="SUPFAM" id="SSF53613">
    <property type="entry name" value="Ribokinase-like"/>
    <property type="match status" value="1"/>
</dbReference>
<keyword evidence="6" id="KW-0067">ATP-binding</keyword>
<dbReference type="Proteomes" id="UP001161422">
    <property type="component" value="Unassembled WGS sequence"/>
</dbReference>
<dbReference type="Pfam" id="PF08543">
    <property type="entry name" value="Phos_pyr_kin"/>
    <property type="match status" value="1"/>
</dbReference>
<dbReference type="GO" id="GO:0008972">
    <property type="term" value="F:phosphomethylpyrimidine kinase activity"/>
    <property type="evidence" value="ECO:0007669"/>
    <property type="project" value="InterPro"/>
</dbReference>
<feature type="binding site" evidence="13">
    <location>
        <position position="382"/>
    </location>
    <ligand>
        <name>Mg(2+)</name>
        <dbReference type="ChEBI" id="CHEBI:18420"/>
    </ligand>
</feature>
<dbReference type="CDD" id="cd01169">
    <property type="entry name" value="HMPP_kinase"/>
    <property type="match status" value="1"/>
</dbReference>
<name>A0AA37VUJ2_9GAMM</name>
<dbReference type="NCBIfam" id="TIGR00693">
    <property type="entry name" value="thiE"/>
    <property type="match status" value="1"/>
</dbReference>
<feature type="binding site" evidence="13">
    <location>
        <position position="362"/>
    </location>
    <ligand>
        <name>4-amino-2-methyl-5-(diphosphooxymethyl)pyrimidine</name>
        <dbReference type="ChEBI" id="CHEBI:57841"/>
    </ligand>
</feature>
<proteinExistence type="inferred from homology"/>
<feature type="binding site" evidence="13">
    <location>
        <begin position="330"/>
        <end position="334"/>
    </location>
    <ligand>
        <name>4-amino-2-methyl-5-(diphosphooxymethyl)pyrimidine</name>
        <dbReference type="ChEBI" id="CHEBI:57841"/>
    </ligand>
</feature>
<dbReference type="NCBIfam" id="TIGR00097">
    <property type="entry name" value="HMP-P_kinase"/>
    <property type="match status" value="1"/>
</dbReference>
<evidence type="ECO:0000256" key="4">
    <source>
        <dbReference type="ARBA" id="ARBA00022741"/>
    </source>
</evidence>
<keyword evidence="4" id="KW-0547">Nucleotide-binding</keyword>
<keyword evidence="2 13" id="KW-0808">Transferase</keyword>
<comment type="cofactor">
    <cofactor evidence="13">
        <name>Mg(2+)</name>
        <dbReference type="ChEBI" id="CHEBI:18420"/>
    </cofactor>
    <text evidence="13">Binds 1 Mg(2+) ion per subunit.</text>
</comment>
<accession>A0AA37VUJ2</accession>
<evidence type="ECO:0000256" key="7">
    <source>
        <dbReference type="ARBA" id="ARBA00022842"/>
    </source>
</evidence>
<evidence type="ECO:0000256" key="6">
    <source>
        <dbReference type="ARBA" id="ARBA00022840"/>
    </source>
</evidence>
<evidence type="ECO:0000313" key="17">
    <source>
        <dbReference type="EMBL" id="GLP95696.1"/>
    </source>
</evidence>
<dbReference type="InterPro" id="IPR029056">
    <property type="entry name" value="Ribokinase-like"/>
</dbReference>
<evidence type="ECO:0000256" key="2">
    <source>
        <dbReference type="ARBA" id="ARBA00022679"/>
    </source>
</evidence>
<feature type="binding site" evidence="13">
    <location>
        <begin position="427"/>
        <end position="429"/>
    </location>
    <ligand>
        <name>2-[(2R,5Z)-2-carboxy-4-methylthiazol-5(2H)-ylidene]ethyl phosphate</name>
        <dbReference type="ChEBI" id="CHEBI:62899"/>
    </ligand>
</feature>
<evidence type="ECO:0000256" key="3">
    <source>
        <dbReference type="ARBA" id="ARBA00022723"/>
    </source>
</evidence>
<dbReference type="PANTHER" id="PTHR20858:SF17">
    <property type="entry name" value="HYDROXYMETHYLPYRIMIDINE_PHOSPHOMETHYLPYRIMIDINE KINASE THI20-RELATED"/>
    <property type="match status" value="1"/>
</dbReference>
<feature type="binding site" evidence="13">
    <location>
        <position position="363"/>
    </location>
    <ligand>
        <name>Mg(2+)</name>
        <dbReference type="ChEBI" id="CHEBI:18420"/>
    </ligand>
</feature>
<dbReference type="InterPro" id="IPR013749">
    <property type="entry name" value="PM/HMP-P_kinase-1"/>
</dbReference>
<comment type="pathway">
    <text evidence="1 13">Cofactor biosynthesis; thiamine diphosphate biosynthesis; thiamine phosphate from 4-amino-2-methyl-5-diphosphomethylpyrimidine and 4-methyl-5-(2-phosphoethyl)-thiazole: step 1/1.</text>
</comment>